<dbReference type="KEGG" id="rgr:FZ934_24030"/>
<dbReference type="RefSeq" id="WP_153273319.1">
    <property type="nucleotide sequence ID" value="NZ_CP043499.1"/>
</dbReference>
<keyword evidence="1" id="KW-0521">NADP</keyword>
<dbReference type="AlphaFoldDB" id="A0A5Q0CD98"/>
<evidence type="ECO:0000256" key="1">
    <source>
        <dbReference type="ARBA" id="ARBA00022857"/>
    </source>
</evidence>
<dbReference type="OrthoDB" id="9771302at2"/>
<geneLocation type="plasmid" evidence="3 4">
    <name>unnamed</name>
</geneLocation>
<dbReference type="PANTHER" id="PTHR42748">
    <property type="entry name" value="NITROGEN METABOLITE REPRESSION PROTEIN NMRA FAMILY MEMBER"/>
    <property type="match status" value="1"/>
</dbReference>
<sequence>MKIVVIGGTGLIGSKLVKRLETKGHEVIAASPASGVNTVTGEGLAEVLAGAQVVVDVANSPSFEDKAVMEFFQASGRNLLSAEAAAGVKHHVALSVVGTERLQDSGYFRAKLVQENLIRESKIPYTLVHSTQFFEFMFGIAQSGVQGDKVHLSPALMQPIFSDDVADALAEIVLGSPSNGVKEIAGPEPIRIADAVEKYLRQIGDKREIVVDNKTPYFGAVLNDKTLMPTAGVLLGRTAYSEWVKTATPPPAR</sequence>
<protein>
    <submittedName>
        <fullName evidence="3">SDR family oxidoreductase</fullName>
    </submittedName>
</protein>
<evidence type="ECO:0000259" key="2">
    <source>
        <dbReference type="Pfam" id="PF13460"/>
    </source>
</evidence>
<reference evidence="3 4" key="1">
    <citation type="submission" date="2019-08" db="EMBL/GenBank/DDBJ databases">
        <title>Prosopis cineraria nodule microbiome.</title>
        <authorList>
            <person name="Ali R."/>
            <person name="Chaluvadi S.R."/>
            <person name="Wang X."/>
        </authorList>
    </citation>
    <scope>NUCLEOTIDE SEQUENCE [LARGE SCALE GENOMIC DNA]</scope>
    <source>
        <strain evidence="3 4">BG7</strain>
        <plasmid evidence="3 4">unnamed</plasmid>
    </source>
</reference>
<accession>A0A5Q0CD98</accession>
<dbReference type="Pfam" id="PF13460">
    <property type="entry name" value="NAD_binding_10"/>
    <property type="match status" value="1"/>
</dbReference>
<dbReference type="Gene3D" id="3.40.50.720">
    <property type="entry name" value="NAD(P)-binding Rossmann-like Domain"/>
    <property type="match status" value="1"/>
</dbReference>
<proteinExistence type="predicted"/>
<name>A0A5Q0CD98_9HYPH</name>
<feature type="domain" description="NAD(P)-binding" evidence="2">
    <location>
        <begin position="7"/>
        <end position="172"/>
    </location>
</feature>
<dbReference type="InterPro" id="IPR051164">
    <property type="entry name" value="NmrA-like_oxidored"/>
</dbReference>
<dbReference type="InterPro" id="IPR016040">
    <property type="entry name" value="NAD(P)-bd_dom"/>
</dbReference>
<gene>
    <name evidence="3" type="ORF">FZ934_24030</name>
</gene>
<evidence type="ECO:0000313" key="4">
    <source>
        <dbReference type="Proteomes" id="UP000326881"/>
    </source>
</evidence>
<dbReference type="InterPro" id="IPR036291">
    <property type="entry name" value="NAD(P)-bd_dom_sf"/>
</dbReference>
<organism evidence="3 4">
    <name type="scientific">Rhizobium grahamii</name>
    <dbReference type="NCBI Taxonomy" id="1120045"/>
    <lineage>
        <taxon>Bacteria</taxon>
        <taxon>Pseudomonadati</taxon>
        <taxon>Pseudomonadota</taxon>
        <taxon>Alphaproteobacteria</taxon>
        <taxon>Hyphomicrobiales</taxon>
        <taxon>Rhizobiaceae</taxon>
        <taxon>Rhizobium/Agrobacterium group</taxon>
        <taxon>Rhizobium</taxon>
    </lineage>
</organism>
<dbReference type="Proteomes" id="UP000326881">
    <property type="component" value="Plasmid unnamed"/>
</dbReference>
<keyword evidence="3" id="KW-0614">Plasmid</keyword>
<dbReference type="EMBL" id="CP043499">
    <property type="protein sequence ID" value="QFY63353.1"/>
    <property type="molecule type" value="Genomic_DNA"/>
</dbReference>
<dbReference type="PANTHER" id="PTHR42748:SF3">
    <property type="entry name" value="BLL4366 PROTEIN"/>
    <property type="match status" value="1"/>
</dbReference>
<keyword evidence="4" id="KW-1185">Reference proteome</keyword>
<evidence type="ECO:0000313" key="3">
    <source>
        <dbReference type="EMBL" id="QFY63353.1"/>
    </source>
</evidence>
<dbReference type="SUPFAM" id="SSF51735">
    <property type="entry name" value="NAD(P)-binding Rossmann-fold domains"/>
    <property type="match status" value="1"/>
</dbReference>